<dbReference type="HOGENOM" id="CLU_036114_0_0_1"/>
<dbReference type="AlphaFoldDB" id="A0A0C3LDA6"/>
<evidence type="ECO:0000256" key="1">
    <source>
        <dbReference type="PROSITE-ProRule" id="PRU00176"/>
    </source>
</evidence>
<keyword evidence="5" id="KW-1185">Reference proteome</keyword>
<organism evidence="4 5">
    <name type="scientific">Tulasnella calospora MUT 4182</name>
    <dbReference type="NCBI Taxonomy" id="1051891"/>
    <lineage>
        <taxon>Eukaryota</taxon>
        <taxon>Fungi</taxon>
        <taxon>Dikarya</taxon>
        <taxon>Basidiomycota</taxon>
        <taxon>Agaricomycotina</taxon>
        <taxon>Agaricomycetes</taxon>
        <taxon>Cantharellales</taxon>
        <taxon>Tulasnellaceae</taxon>
        <taxon>Tulasnella</taxon>
    </lineage>
</organism>
<accession>A0A0C3LDA6</accession>
<dbReference type="InterPro" id="IPR012677">
    <property type="entry name" value="Nucleotide-bd_a/b_plait_sf"/>
</dbReference>
<dbReference type="Gene3D" id="3.30.70.330">
    <property type="match status" value="1"/>
</dbReference>
<dbReference type="OrthoDB" id="271725at2759"/>
<dbReference type="Proteomes" id="UP000054248">
    <property type="component" value="Unassembled WGS sequence"/>
</dbReference>
<dbReference type="PROSITE" id="PS50102">
    <property type="entry name" value="RRM"/>
    <property type="match status" value="1"/>
</dbReference>
<evidence type="ECO:0000313" key="4">
    <source>
        <dbReference type="EMBL" id="KIO31908.1"/>
    </source>
</evidence>
<reference evidence="4 5" key="1">
    <citation type="submission" date="2014-04" db="EMBL/GenBank/DDBJ databases">
        <authorList>
            <consortium name="DOE Joint Genome Institute"/>
            <person name="Kuo A."/>
            <person name="Girlanda M."/>
            <person name="Perotto S."/>
            <person name="Kohler A."/>
            <person name="Nagy L.G."/>
            <person name="Floudas D."/>
            <person name="Copeland A."/>
            <person name="Barry K.W."/>
            <person name="Cichocki N."/>
            <person name="Veneault-Fourrey C."/>
            <person name="LaButti K."/>
            <person name="Lindquist E.A."/>
            <person name="Lipzen A."/>
            <person name="Lundell T."/>
            <person name="Morin E."/>
            <person name="Murat C."/>
            <person name="Sun H."/>
            <person name="Tunlid A."/>
            <person name="Henrissat B."/>
            <person name="Grigoriev I.V."/>
            <person name="Hibbett D.S."/>
            <person name="Martin F."/>
            <person name="Nordberg H.P."/>
            <person name="Cantor M.N."/>
            <person name="Hua S.X."/>
        </authorList>
    </citation>
    <scope>NUCLEOTIDE SEQUENCE [LARGE SCALE GENOMIC DNA]</scope>
    <source>
        <strain evidence="4 5">MUT 4182</strain>
    </source>
</reference>
<dbReference type="InterPro" id="IPR035979">
    <property type="entry name" value="RBD_domain_sf"/>
</dbReference>
<gene>
    <name evidence="4" type="ORF">M407DRAFT_19167</name>
</gene>
<feature type="compositionally biased region" description="Basic and acidic residues" evidence="2">
    <location>
        <begin position="163"/>
        <end position="172"/>
    </location>
</feature>
<protein>
    <recommendedName>
        <fullName evidence="3">RRM domain-containing protein</fullName>
    </recommendedName>
</protein>
<evidence type="ECO:0000313" key="5">
    <source>
        <dbReference type="Proteomes" id="UP000054248"/>
    </source>
</evidence>
<feature type="compositionally biased region" description="Polar residues" evidence="2">
    <location>
        <begin position="147"/>
        <end position="156"/>
    </location>
</feature>
<dbReference type="Pfam" id="PF00076">
    <property type="entry name" value="RRM_1"/>
    <property type="match status" value="1"/>
</dbReference>
<evidence type="ECO:0000259" key="3">
    <source>
        <dbReference type="PROSITE" id="PS50102"/>
    </source>
</evidence>
<name>A0A0C3LDA6_9AGAM</name>
<feature type="domain" description="RRM" evidence="3">
    <location>
        <begin position="22"/>
        <end position="104"/>
    </location>
</feature>
<keyword evidence="1" id="KW-0694">RNA-binding</keyword>
<dbReference type="STRING" id="1051891.A0A0C3LDA6"/>
<proteinExistence type="predicted"/>
<dbReference type="GO" id="GO:0003723">
    <property type="term" value="F:RNA binding"/>
    <property type="evidence" value="ECO:0007669"/>
    <property type="project" value="UniProtKB-UniRule"/>
</dbReference>
<sequence length="432" mass="47250">QHQSSRQSYASPDPFYNPNSTTNVYINGLPPFFTHEQLTRLASEFGKVLSSRVFHRFSQIKPNGSGQQQGSTYAFVLYETVEDAERCITALRKYSDLHPSFARTQRLPSARPQQPTTAEGLLDKNRPEYRGSPDTPDVDGPQPPSGPSNKGTGSTQHPPPKLPDPRQRPAKEEEVDVLIQGLPADTTPENIRSLIGDRIVPLNISILPIGTEQKLMTNSKSTVRGPILPSPIRFGSRKDANDVISKLHMTRVLGFGNNDRSTVPPTLQVVEISPVLPHDSANQLNMQASNLPYGSPPRHTAPGGRVHPMGSDYPPVPPDQWRAPLQPVSTAQHAPPHRIRSSSGTGSFAQQQQAPSVFDAHPLLASQLLPQPPFQLPAIRTSASVLRYSLVSRTSDSAYQDSFSNFSMRCHSSRKIATTSTLGQSESMGTLT</sequence>
<dbReference type="EMBL" id="KN822959">
    <property type="protein sequence ID" value="KIO31908.1"/>
    <property type="molecule type" value="Genomic_DNA"/>
</dbReference>
<evidence type="ECO:0000256" key="2">
    <source>
        <dbReference type="SAM" id="MobiDB-lite"/>
    </source>
</evidence>
<dbReference type="SUPFAM" id="SSF54928">
    <property type="entry name" value="RNA-binding domain, RBD"/>
    <property type="match status" value="1"/>
</dbReference>
<dbReference type="InterPro" id="IPR000504">
    <property type="entry name" value="RRM_dom"/>
</dbReference>
<feature type="compositionally biased region" description="Basic and acidic residues" evidence="2">
    <location>
        <begin position="121"/>
        <end position="131"/>
    </location>
</feature>
<reference evidence="5" key="2">
    <citation type="submission" date="2015-01" db="EMBL/GenBank/DDBJ databases">
        <title>Evolutionary Origins and Diversification of the Mycorrhizal Mutualists.</title>
        <authorList>
            <consortium name="DOE Joint Genome Institute"/>
            <consortium name="Mycorrhizal Genomics Consortium"/>
            <person name="Kohler A."/>
            <person name="Kuo A."/>
            <person name="Nagy L.G."/>
            <person name="Floudas D."/>
            <person name="Copeland A."/>
            <person name="Barry K.W."/>
            <person name="Cichocki N."/>
            <person name="Veneault-Fourrey C."/>
            <person name="LaButti K."/>
            <person name="Lindquist E.A."/>
            <person name="Lipzen A."/>
            <person name="Lundell T."/>
            <person name="Morin E."/>
            <person name="Murat C."/>
            <person name="Riley R."/>
            <person name="Ohm R."/>
            <person name="Sun H."/>
            <person name="Tunlid A."/>
            <person name="Henrissat B."/>
            <person name="Grigoriev I.V."/>
            <person name="Hibbett D.S."/>
            <person name="Martin F."/>
        </authorList>
    </citation>
    <scope>NUCLEOTIDE SEQUENCE [LARGE SCALE GENOMIC DNA]</scope>
    <source>
        <strain evidence="5">MUT 4182</strain>
    </source>
</reference>
<feature type="compositionally biased region" description="Polar residues" evidence="2">
    <location>
        <begin position="102"/>
        <end position="117"/>
    </location>
</feature>
<feature type="region of interest" description="Disordered" evidence="2">
    <location>
        <begin position="102"/>
        <end position="174"/>
    </location>
</feature>
<feature type="non-terminal residue" evidence="4">
    <location>
        <position position="1"/>
    </location>
</feature>
<dbReference type="SMART" id="SM00360">
    <property type="entry name" value="RRM"/>
    <property type="match status" value="1"/>
</dbReference>